<protein>
    <recommendedName>
        <fullName evidence="2 6">Transcription initiation factor IIB</fullName>
        <shortName evidence="6">TFIIB</shortName>
    </recommendedName>
</protein>
<dbReference type="InterPro" id="IPR036915">
    <property type="entry name" value="Cyclin-like_sf"/>
</dbReference>
<feature type="binding site" evidence="6">
    <location>
        <position position="22"/>
    </location>
    <ligand>
        <name>Zn(2+)</name>
        <dbReference type="ChEBI" id="CHEBI:29105"/>
    </ligand>
</feature>
<proteinExistence type="inferred from homology"/>
<evidence type="ECO:0000256" key="5">
    <source>
        <dbReference type="ARBA" id="ARBA00023163"/>
    </source>
</evidence>
<feature type="binding site" evidence="6">
    <location>
        <position position="25"/>
    </location>
    <ligand>
        <name>Zn(2+)</name>
        <dbReference type="ChEBI" id="CHEBI:29105"/>
    </ligand>
</feature>
<evidence type="ECO:0000256" key="3">
    <source>
        <dbReference type="ARBA" id="ARBA00022737"/>
    </source>
</evidence>
<accession>A0A9Y1BIG1</accession>
<keyword evidence="3 6" id="KW-0677">Repeat</keyword>
<dbReference type="FunFam" id="1.10.472.170:FF:000001">
    <property type="entry name" value="Transcription initiation factor IIB"/>
    <property type="match status" value="1"/>
</dbReference>
<dbReference type="GO" id="GO:0097550">
    <property type="term" value="C:transcription preinitiation complex"/>
    <property type="evidence" value="ECO:0007669"/>
    <property type="project" value="TreeGrafter"/>
</dbReference>
<dbReference type="CDD" id="cd20549">
    <property type="entry name" value="CYCLIN_TFIIB_archaea_like_rpt1"/>
    <property type="match status" value="1"/>
</dbReference>
<comment type="function">
    <text evidence="6">Stabilizes TBP binding to an archaeal box-A promoter. Also responsible for recruiting RNA polymerase II to the pre-initiation complex (DNA-TBP-TFIIB).</text>
</comment>
<dbReference type="InterPro" id="IPR000812">
    <property type="entry name" value="TFIIB"/>
</dbReference>
<dbReference type="Gene3D" id="1.10.472.170">
    <property type="match status" value="1"/>
</dbReference>
<reference evidence="9" key="1">
    <citation type="journal article" date="2022" name="Nat. Microbiol.">
        <title>Unique mobile elements and scalable gene flow at the prokaryote-eukaryote boundary revealed by circularized Asgard archaea genomes.</title>
        <authorList>
            <person name="Wu F."/>
            <person name="Speth D.R."/>
            <person name="Philosof A."/>
            <person name="Cremiere A."/>
            <person name="Narayanan A."/>
            <person name="Barco R.A."/>
            <person name="Connon S.A."/>
            <person name="Amend J.P."/>
            <person name="Antoshechkin I.A."/>
            <person name="Orphan V.J."/>
        </authorList>
    </citation>
    <scope>NUCLEOTIDE SEQUENCE</scope>
    <source>
        <strain evidence="9">PM71</strain>
    </source>
</reference>
<evidence type="ECO:0000313" key="9">
    <source>
        <dbReference type="EMBL" id="UJG39721.1"/>
    </source>
</evidence>
<dbReference type="PRINTS" id="PR00685">
    <property type="entry name" value="TIFACTORIIB"/>
</dbReference>
<keyword evidence="5 6" id="KW-0804">Transcription</keyword>
<sequence>MKNMPYDTINISGENKTSLRRCPDCNSTKLNFDSQRGETSCAMCGLVIEEGFIDTSQEWRAYNHDQFEKRARTGSPKNLLTYDNYGTVISYSNKDIFGNKISVKKASQMFRLRTLQRRAVFQYGTERNLLFALSEIKRIGSQLNLPQKIQETGSIIYRKILKTGLIRGRSTESLVAASVYLACRLNKQPETLDDVAKKTRLSRKKLARNYRLLLKNLDIKIPLATPDTKLEKYASILNFPPEVVNEAKDILVKAKEKKITVGKNPNSLVAAALYISAIKNGHTCAQKTISEVCQITEVTLRNRYKQFLKTLKIKIVLK</sequence>
<evidence type="ECO:0000259" key="8">
    <source>
        <dbReference type="PROSITE" id="PS51134"/>
    </source>
</evidence>
<dbReference type="PROSITE" id="PS00782">
    <property type="entry name" value="TFIIB"/>
    <property type="match status" value="2"/>
</dbReference>
<dbReference type="Pfam" id="PF08271">
    <property type="entry name" value="Zn_Ribbon_TF"/>
    <property type="match status" value="1"/>
</dbReference>
<dbReference type="GO" id="GO:0003700">
    <property type="term" value="F:DNA-binding transcription factor activity"/>
    <property type="evidence" value="ECO:0007669"/>
    <property type="project" value="UniProtKB-UniRule"/>
</dbReference>
<dbReference type="InterPro" id="IPR023484">
    <property type="entry name" value="TFIIB_arc"/>
</dbReference>
<dbReference type="GO" id="GO:0017025">
    <property type="term" value="F:TBP-class protein binding"/>
    <property type="evidence" value="ECO:0007669"/>
    <property type="project" value="InterPro"/>
</dbReference>
<dbReference type="PROSITE" id="PS51134">
    <property type="entry name" value="ZF_TFIIB"/>
    <property type="match status" value="1"/>
</dbReference>
<dbReference type="InterPro" id="IPR023486">
    <property type="entry name" value="TFIIB_CS"/>
</dbReference>
<dbReference type="HAMAP" id="MF_00383">
    <property type="entry name" value="TF2B_arch"/>
    <property type="match status" value="1"/>
</dbReference>
<dbReference type="Gene3D" id="1.10.472.10">
    <property type="entry name" value="Cyclin-like"/>
    <property type="match status" value="1"/>
</dbReference>
<evidence type="ECO:0000256" key="7">
    <source>
        <dbReference type="PROSITE-ProRule" id="PRU00469"/>
    </source>
</evidence>
<feature type="binding site" evidence="6">
    <location>
        <position position="41"/>
    </location>
    <ligand>
        <name>Zn(2+)</name>
        <dbReference type="ChEBI" id="CHEBI:29105"/>
    </ligand>
</feature>
<keyword evidence="6" id="KW-0862">Zinc</keyword>
<keyword evidence="6" id="KW-0479">Metal-binding</keyword>
<name>A0A9Y1BIG1_9ARCH</name>
<dbReference type="InterPro" id="IPR013150">
    <property type="entry name" value="TFIIB_cyclin"/>
</dbReference>
<dbReference type="EMBL" id="CP084166">
    <property type="protein sequence ID" value="UJG39721.1"/>
    <property type="molecule type" value="Genomic_DNA"/>
</dbReference>
<organism evidence="9">
    <name type="scientific">Candidatus Heimdallarchaeum aukensis</name>
    <dbReference type="NCBI Taxonomy" id="2876573"/>
    <lineage>
        <taxon>Archaea</taxon>
        <taxon>Promethearchaeati</taxon>
        <taxon>Candidatus Heimdallarchaeota</taxon>
        <taxon>Candidatus Heimdallarchaeia (ex Rinke et al. 2021) (nom. nud.)</taxon>
        <taxon>Candidatus Heimdallarchaeales</taxon>
        <taxon>Candidatus Heimdallarchaeaceae</taxon>
        <taxon>Candidatus Heimdallarchaeum</taxon>
    </lineage>
</organism>
<feature type="repeat" description="2" evidence="6">
    <location>
        <begin position="228"/>
        <end position="309"/>
    </location>
</feature>
<dbReference type="Pfam" id="PF00382">
    <property type="entry name" value="TFIIB"/>
    <property type="match status" value="2"/>
</dbReference>
<comment type="similarity">
    <text evidence="1 6">Belongs to the TFIIB family.</text>
</comment>
<dbReference type="InterPro" id="IPR013763">
    <property type="entry name" value="Cyclin-like_dom"/>
</dbReference>
<dbReference type="PANTHER" id="PTHR11618:SF13">
    <property type="entry name" value="TRANSCRIPTION INITIATION FACTOR IIB"/>
    <property type="match status" value="1"/>
</dbReference>
<dbReference type="SUPFAM" id="SSF47954">
    <property type="entry name" value="Cyclin-like"/>
    <property type="match status" value="2"/>
</dbReference>
<dbReference type="PANTHER" id="PTHR11618">
    <property type="entry name" value="TRANSCRIPTION INITIATION FACTOR IIB-RELATED"/>
    <property type="match status" value="1"/>
</dbReference>
<feature type="repeat" description="1" evidence="6">
    <location>
        <begin position="134"/>
        <end position="217"/>
    </location>
</feature>
<dbReference type="SUPFAM" id="SSF57783">
    <property type="entry name" value="Zinc beta-ribbon"/>
    <property type="match status" value="1"/>
</dbReference>
<dbReference type="GO" id="GO:0070897">
    <property type="term" value="P:transcription preinitiation complex assembly"/>
    <property type="evidence" value="ECO:0007669"/>
    <property type="project" value="InterPro"/>
</dbReference>
<gene>
    <name evidence="6 9" type="primary">tfb</name>
    <name evidence="9" type="ORF">K9W45_07580</name>
</gene>
<evidence type="ECO:0000256" key="1">
    <source>
        <dbReference type="ARBA" id="ARBA00010857"/>
    </source>
</evidence>
<keyword evidence="7" id="KW-0863">Zinc-finger</keyword>
<dbReference type="InterPro" id="IPR013137">
    <property type="entry name" value="Znf_TFIIB"/>
</dbReference>
<evidence type="ECO:0000256" key="4">
    <source>
        <dbReference type="ARBA" id="ARBA00023015"/>
    </source>
</evidence>
<dbReference type="SMART" id="SM00385">
    <property type="entry name" value="CYCLIN"/>
    <property type="match status" value="2"/>
</dbReference>
<dbReference type="AlphaFoldDB" id="A0A9Y1BIG1"/>
<dbReference type="Proteomes" id="UP001201020">
    <property type="component" value="Chromosome"/>
</dbReference>
<keyword evidence="4 6" id="KW-0805">Transcription regulation</keyword>
<feature type="binding site" evidence="6">
    <location>
        <position position="44"/>
    </location>
    <ligand>
        <name>Zn(2+)</name>
        <dbReference type="ChEBI" id="CHEBI:29105"/>
    </ligand>
</feature>
<evidence type="ECO:0000256" key="6">
    <source>
        <dbReference type="HAMAP-Rule" id="MF_00383"/>
    </source>
</evidence>
<feature type="domain" description="TFIIB-type" evidence="8">
    <location>
        <begin position="18"/>
        <end position="49"/>
    </location>
</feature>
<dbReference type="GO" id="GO:0008270">
    <property type="term" value="F:zinc ion binding"/>
    <property type="evidence" value="ECO:0007669"/>
    <property type="project" value="UniProtKB-UniRule"/>
</dbReference>
<evidence type="ECO:0000256" key="2">
    <source>
        <dbReference type="ARBA" id="ARBA00013932"/>
    </source>
</evidence>